<dbReference type="Gene3D" id="3.40.190.10">
    <property type="entry name" value="Periplasmic binding protein-like II"/>
    <property type="match status" value="1"/>
</dbReference>
<keyword evidence="10" id="KW-0407">Ion channel</keyword>
<keyword evidence="3 11" id="KW-0812">Transmembrane</keyword>
<comment type="caution">
    <text evidence="14">The sequence shown here is derived from an EMBL/GenBank/DDBJ whole genome shotgun (WGS) entry which is preliminary data.</text>
</comment>
<keyword evidence="2" id="KW-0813">Transport</keyword>
<evidence type="ECO:0000256" key="10">
    <source>
        <dbReference type="ARBA" id="ARBA00023303"/>
    </source>
</evidence>
<evidence type="ECO:0000256" key="2">
    <source>
        <dbReference type="ARBA" id="ARBA00022448"/>
    </source>
</evidence>
<evidence type="ECO:0000256" key="11">
    <source>
        <dbReference type="SAM" id="Phobius"/>
    </source>
</evidence>
<feature type="transmembrane region" description="Helical" evidence="11">
    <location>
        <begin position="567"/>
        <end position="588"/>
    </location>
</feature>
<keyword evidence="7" id="KW-0675">Receptor</keyword>
<comment type="subcellular location">
    <subcellularLocation>
        <location evidence="1">Membrane</location>
        <topology evidence="1">Multi-pass membrane protein</topology>
    </subcellularLocation>
</comment>
<evidence type="ECO:0000256" key="6">
    <source>
        <dbReference type="ARBA" id="ARBA00023136"/>
    </source>
</evidence>
<keyword evidence="12" id="KW-0732">Signal</keyword>
<dbReference type="GO" id="GO:0016020">
    <property type="term" value="C:membrane"/>
    <property type="evidence" value="ECO:0007669"/>
    <property type="project" value="UniProtKB-SubCell"/>
</dbReference>
<feature type="transmembrane region" description="Helical" evidence="11">
    <location>
        <begin position="504"/>
        <end position="524"/>
    </location>
</feature>
<dbReference type="AlphaFoldDB" id="A0ABD2QKP3"/>
<evidence type="ECO:0000256" key="8">
    <source>
        <dbReference type="ARBA" id="ARBA00023180"/>
    </source>
</evidence>
<evidence type="ECO:0000256" key="7">
    <source>
        <dbReference type="ARBA" id="ARBA00023170"/>
    </source>
</evidence>
<feature type="domain" description="Ionotropic glutamate receptor C-terminal" evidence="13">
    <location>
        <begin position="504"/>
        <end position="635"/>
    </location>
</feature>
<dbReference type="InterPro" id="IPR015683">
    <property type="entry name" value="Ionotropic_Glu_rcpt"/>
</dbReference>
<feature type="signal peptide" evidence="12">
    <location>
        <begin position="1"/>
        <end position="19"/>
    </location>
</feature>
<reference evidence="14 15" key="1">
    <citation type="submission" date="2024-11" db="EMBL/GenBank/DDBJ databases">
        <title>Adaptive evolution of stress response genes in parasites aligns with host niche diversity.</title>
        <authorList>
            <person name="Hahn C."/>
            <person name="Resl P."/>
        </authorList>
    </citation>
    <scope>NUCLEOTIDE SEQUENCE [LARGE SCALE GENOMIC DNA]</scope>
    <source>
        <strain evidence="14">EGGRZ-B1_66</strain>
        <tissue evidence="14">Body</tissue>
    </source>
</reference>
<evidence type="ECO:0000256" key="4">
    <source>
        <dbReference type="ARBA" id="ARBA00022989"/>
    </source>
</evidence>
<evidence type="ECO:0000313" key="14">
    <source>
        <dbReference type="EMBL" id="KAL3320079.1"/>
    </source>
</evidence>
<sequence length="765" mass="86262">MNLKRFILVFAFVICGGETQKILVTANFPVSSTILEATSQPILQLCGNLSKINYNIIEWVGIDSHQDINNYFQRIMPLKRENVTGIFGSYDYYIDNLQLSIPAPDAMGSYFSGFDIELETSLMIITSYLDMTRVSQNAYPEQYLEEYTLLITEAKYTSRSTPYSASDLMFQLNKIKGRVEIQLMRDSAEAASIAEMLALRRPINIVALLPSDLLNALLSAVKQYNLFDWHYRWLIFLRYSAPSDINIGGMITHANITLMVPGKTSSFSRRGDDRFTADLATVSAYHALKLSCPSLFQTENPSTDLETGTFTFDFTCINSSKVYLRTSYNVLIYKSIGGGASPTGISTDLQGKILTAINLSQFASVNMSEDAILARLQSRGLKLALAISAPLVMKKKDASRIADTTDRYEGLIYDMVKLSLRNSSIPFEVYEIPNSGATLLMQEAIFKEVVSRRADLGIGNLVVNTDTEVDYVMNFQFFSYAILMNNQTNFDAFDMFYFLQVVDYTIWIAVLVAGILVAVALYFLNLINKNRMDLDIYDTFYISFGYLLHGLTAVIPNRTSSRILISFWWMFCLLFVIMYATNFGALLVKNKLSEDVTDFKDLPQSALPFGWLAGSGAESAITTSTQEVMKKITLLTRDLRTDTIKPNLSSVIDAVQSKNFMFIGDSLTLDYLAKENCFKVVGQFQPQEYGILLRKDSSSLPFMQRSINSLKRTNALESLKKKYISVFNPQCAVHPHIFAQKYKMRGFFRFGRKELPNQLGLSCKS</sequence>
<keyword evidence="6 11" id="KW-0472">Membrane</keyword>
<evidence type="ECO:0000256" key="5">
    <source>
        <dbReference type="ARBA" id="ARBA00023065"/>
    </source>
</evidence>
<dbReference type="Pfam" id="PF00060">
    <property type="entry name" value="Lig_chan"/>
    <property type="match status" value="1"/>
</dbReference>
<accession>A0ABD2QKP3</accession>
<evidence type="ECO:0000313" key="15">
    <source>
        <dbReference type="Proteomes" id="UP001626550"/>
    </source>
</evidence>
<dbReference type="EMBL" id="JBJKFK010000078">
    <property type="protein sequence ID" value="KAL3320079.1"/>
    <property type="molecule type" value="Genomic_DNA"/>
</dbReference>
<name>A0ABD2QKP3_9PLAT</name>
<feature type="chain" id="PRO_5044750307" description="Ionotropic glutamate receptor C-terminal domain-containing protein" evidence="12">
    <location>
        <begin position="20"/>
        <end position="765"/>
    </location>
</feature>
<dbReference type="InterPro" id="IPR001320">
    <property type="entry name" value="Iontro_rcpt_C"/>
</dbReference>
<dbReference type="PANTHER" id="PTHR18966">
    <property type="entry name" value="IONOTROPIC GLUTAMATE RECEPTOR"/>
    <property type="match status" value="1"/>
</dbReference>
<keyword evidence="5" id="KW-0406">Ion transport</keyword>
<evidence type="ECO:0000256" key="9">
    <source>
        <dbReference type="ARBA" id="ARBA00023286"/>
    </source>
</evidence>
<keyword evidence="15" id="KW-1185">Reference proteome</keyword>
<feature type="transmembrane region" description="Helical" evidence="11">
    <location>
        <begin position="536"/>
        <end position="555"/>
    </location>
</feature>
<keyword evidence="4 11" id="KW-1133">Transmembrane helix</keyword>
<organism evidence="14 15">
    <name type="scientific">Cichlidogyrus casuarinus</name>
    <dbReference type="NCBI Taxonomy" id="1844966"/>
    <lineage>
        <taxon>Eukaryota</taxon>
        <taxon>Metazoa</taxon>
        <taxon>Spiralia</taxon>
        <taxon>Lophotrochozoa</taxon>
        <taxon>Platyhelminthes</taxon>
        <taxon>Monogenea</taxon>
        <taxon>Monopisthocotylea</taxon>
        <taxon>Dactylogyridea</taxon>
        <taxon>Ancyrocephalidae</taxon>
        <taxon>Cichlidogyrus</taxon>
    </lineage>
</organism>
<dbReference type="GO" id="GO:0034220">
    <property type="term" value="P:monoatomic ion transmembrane transport"/>
    <property type="evidence" value="ECO:0007669"/>
    <property type="project" value="UniProtKB-KW"/>
</dbReference>
<evidence type="ECO:0000256" key="1">
    <source>
        <dbReference type="ARBA" id="ARBA00004141"/>
    </source>
</evidence>
<evidence type="ECO:0000256" key="3">
    <source>
        <dbReference type="ARBA" id="ARBA00022692"/>
    </source>
</evidence>
<dbReference type="Gene3D" id="1.10.287.70">
    <property type="match status" value="1"/>
</dbReference>
<evidence type="ECO:0000259" key="13">
    <source>
        <dbReference type="Pfam" id="PF00060"/>
    </source>
</evidence>
<evidence type="ECO:0000256" key="12">
    <source>
        <dbReference type="SAM" id="SignalP"/>
    </source>
</evidence>
<gene>
    <name evidence="14" type="ORF">Ciccas_001238</name>
</gene>
<keyword evidence="9" id="KW-1071">Ligand-gated ion channel</keyword>
<dbReference type="Proteomes" id="UP001626550">
    <property type="component" value="Unassembled WGS sequence"/>
</dbReference>
<keyword evidence="8" id="KW-0325">Glycoprotein</keyword>
<dbReference type="SUPFAM" id="SSF53850">
    <property type="entry name" value="Periplasmic binding protein-like II"/>
    <property type="match status" value="1"/>
</dbReference>
<protein>
    <recommendedName>
        <fullName evidence="13">Ionotropic glutamate receptor C-terminal domain-containing protein</fullName>
    </recommendedName>
</protein>
<proteinExistence type="predicted"/>